<dbReference type="EMBL" id="VUMZ01000001">
    <property type="protein sequence ID" value="MST50837.1"/>
    <property type="molecule type" value="Genomic_DNA"/>
</dbReference>
<sequence length="238" mass="26920">MNRRDMMPLFIVIAAMIVLNILNGDFSDFGSWVYRQLLMLPGIVIGLTVHEFAHGLVSDRCGDPTPRAQGRLTLNPAAHIDLIGFLCLFFAGFGWGQPVQIDPRYYKHRRMDEFLVSIAGVTMNFIVAVALAFVLRLIMHSGSAFFSTTTGDVILNMVQYGIFINLVLMIFNLIPVPPLDGWGILTQLFDLEKYRWYPIVYQNGFYILLALILFNVTSLILDPAINGIWSWMLNTIVI</sequence>
<dbReference type="InterPro" id="IPR008915">
    <property type="entry name" value="Peptidase_M50"/>
</dbReference>
<keyword evidence="7" id="KW-0479">Metal-binding</keyword>
<proteinExistence type="inferred from homology"/>
<dbReference type="PANTHER" id="PTHR35864">
    <property type="entry name" value="ZINC METALLOPROTEASE MJ0611-RELATED"/>
    <property type="match status" value="1"/>
</dbReference>
<comment type="subcellular location">
    <subcellularLocation>
        <location evidence="2">Cell membrane</location>
        <topology evidence="2">Multi-pass membrane protein</topology>
    </subcellularLocation>
</comment>
<evidence type="ECO:0000259" key="14">
    <source>
        <dbReference type="Pfam" id="PF02163"/>
    </source>
</evidence>
<feature type="transmembrane region" description="Helical" evidence="13">
    <location>
        <begin position="34"/>
        <end position="53"/>
    </location>
</feature>
<dbReference type="Pfam" id="PF02163">
    <property type="entry name" value="Peptidase_M50"/>
    <property type="match status" value="1"/>
</dbReference>
<evidence type="ECO:0000256" key="3">
    <source>
        <dbReference type="ARBA" id="ARBA00007931"/>
    </source>
</evidence>
<evidence type="ECO:0000256" key="12">
    <source>
        <dbReference type="ARBA" id="ARBA00023136"/>
    </source>
</evidence>
<keyword evidence="12 13" id="KW-0472">Membrane</keyword>
<dbReference type="GeneID" id="303113818"/>
<keyword evidence="5 15" id="KW-0645">Protease</keyword>
<accession>A0A6L5Y4W7</accession>
<keyword evidence="9" id="KW-0862">Zinc</keyword>
<feature type="domain" description="Peptidase M50" evidence="14">
    <location>
        <begin position="154"/>
        <end position="210"/>
    </location>
</feature>
<reference evidence="15 16" key="1">
    <citation type="submission" date="2019-08" db="EMBL/GenBank/DDBJ databases">
        <title>In-depth cultivation of the pig gut microbiome towards novel bacterial diversity and tailored functional studies.</title>
        <authorList>
            <person name="Wylensek D."/>
            <person name="Hitch T.C.A."/>
            <person name="Clavel T."/>
        </authorList>
    </citation>
    <scope>NUCLEOTIDE SEQUENCE [LARGE SCALE GENOMIC DNA]</scope>
    <source>
        <strain evidence="15 16">WCA-MUC-591-APC-3H</strain>
    </source>
</reference>
<keyword evidence="11" id="KW-0482">Metalloprotease</keyword>
<evidence type="ECO:0000313" key="16">
    <source>
        <dbReference type="Proteomes" id="UP000474676"/>
    </source>
</evidence>
<feature type="transmembrane region" description="Helical" evidence="13">
    <location>
        <begin position="199"/>
        <end position="221"/>
    </location>
</feature>
<evidence type="ECO:0000256" key="11">
    <source>
        <dbReference type="ARBA" id="ARBA00023049"/>
    </source>
</evidence>
<dbReference type="AlphaFoldDB" id="A0A6L5Y4W7"/>
<dbReference type="RefSeq" id="WP_154573320.1">
    <property type="nucleotide sequence ID" value="NZ_VUMZ01000001.1"/>
</dbReference>
<evidence type="ECO:0000256" key="6">
    <source>
        <dbReference type="ARBA" id="ARBA00022692"/>
    </source>
</evidence>
<evidence type="ECO:0000256" key="8">
    <source>
        <dbReference type="ARBA" id="ARBA00022801"/>
    </source>
</evidence>
<dbReference type="GO" id="GO:0005886">
    <property type="term" value="C:plasma membrane"/>
    <property type="evidence" value="ECO:0007669"/>
    <property type="project" value="UniProtKB-SubCell"/>
</dbReference>
<feature type="transmembrane region" description="Helical" evidence="13">
    <location>
        <begin position="160"/>
        <end position="179"/>
    </location>
</feature>
<dbReference type="GO" id="GO:0008237">
    <property type="term" value="F:metallopeptidase activity"/>
    <property type="evidence" value="ECO:0007669"/>
    <property type="project" value="UniProtKB-KW"/>
</dbReference>
<evidence type="ECO:0000256" key="7">
    <source>
        <dbReference type="ARBA" id="ARBA00022723"/>
    </source>
</evidence>
<comment type="similarity">
    <text evidence="3">Belongs to the peptidase M50B family.</text>
</comment>
<evidence type="ECO:0000256" key="13">
    <source>
        <dbReference type="SAM" id="Phobius"/>
    </source>
</evidence>
<dbReference type="Proteomes" id="UP000474676">
    <property type="component" value="Unassembled WGS sequence"/>
</dbReference>
<dbReference type="InterPro" id="IPR044537">
    <property type="entry name" value="Rip2-like"/>
</dbReference>
<evidence type="ECO:0000256" key="9">
    <source>
        <dbReference type="ARBA" id="ARBA00022833"/>
    </source>
</evidence>
<dbReference type="InterPro" id="IPR052348">
    <property type="entry name" value="Metallopeptidase_M50B"/>
</dbReference>
<evidence type="ECO:0000256" key="5">
    <source>
        <dbReference type="ARBA" id="ARBA00022670"/>
    </source>
</evidence>
<keyword evidence="16" id="KW-1185">Reference proteome</keyword>
<evidence type="ECO:0000256" key="2">
    <source>
        <dbReference type="ARBA" id="ARBA00004651"/>
    </source>
</evidence>
<dbReference type="CDD" id="cd06158">
    <property type="entry name" value="S2P-M50_like_1"/>
    <property type="match status" value="1"/>
</dbReference>
<dbReference type="PANTHER" id="PTHR35864:SF1">
    <property type="entry name" value="ZINC METALLOPROTEASE YWHC-RELATED"/>
    <property type="match status" value="1"/>
</dbReference>
<feature type="transmembrane region" description="Helical" evidence="13">
    <location>
        <begin position="74"/>
        <end position="95"/>
    </location>
</feature>
<evidence type="ECO:0000256" key="1">
    <source>
        <dbReference type="ARBA" id="ARBA00001947"/>
    </source>
</evidence>
<keyword evidence="6 13" id="KW-0812">Transmembrane</keyword>
<gene>
    <name evidence="15" type="ORF">FYJ64_00640</name>
</gene>
<dbReference type="GO" id="GO:0046872">
    <property type="term" value="F:metal ion binding"/>
    <property type="evidence" value="ECO:0007669"/>
    <property type="project" value="UniProtKB-KW"/>
</dbReference>
<organism evidence="15 16">
    <name type="scientific">Hornefia butyriciproducens</name>
    <dbReference type="NCBI Taxonomy" id="2652293"/>
    <lineage>
        <taxon>Bacteria</taxon>
        <taxon>Bacillati</taxon>
        <taxon>Bacillota</taxon>
        <taxon>Clostridia</taxon>
        <taxon>Peptostreptococcales</taxon>
        <taxon>Anaerovoracaceae</taxon>
        <taxon>Hornefia</taxon>
    </lineage>
</organism>
<evidence type="ECO:0000256" key="10">
    <source>
        <dbReference type="ARBA" id="ARBA00022989"/>
    </source>
</evidence>
<name>A0A6L5Y4W7_9FIRM</name>
<keyword evidence="8" id="KW-0378">Hydrolase</keyword>
<feature type="transmembrane region" description="Helical" evidence="13">
    <location>
        <begin position="115"/>
        <end position="139"/>
    </location>
</feature>
<evidence type="ECO:0000256" key="4">
    <source>
        <dbReference type="ARBA" id="ARBA00022475"/>
    </source>
</evidence>
<comment type="caution">
    <text evidence="15">The sequence shown here is derived from an EMBL/GenBank/DDBJ whole genome shotgun (WGS) entry which is preliminary data.</text>
</comment>
<comment type="cofactor">
    <cofactor evidence="1">
        <name>Zn(2+)</name>
        <dbReference type="ChEBI" id="CHEBI:29105"/>
    </cofactor>
</comment>
<evidence type="ECO:0000313" key="15">
    <source>
        <dbReference type="EMBL" id="MST50837.1"/>
    </source>
</evidence>
<protein>
    <submittedName>
        <fullName evidence="15">Site-2 protease family protein</fullName>
    </submittedName>
</protein>
<keyword evidence="4" id="KW-1003">Cell membrane</keyword>
<keyword evidence="10 13" id="KW-1133">Transmembrane helix</keyword>
<dbReference type="GO" id="GO:0006508">
    <property type="term" value="P:proteolysis"/>
    <property type="evidence" value="ECO:0007669"/>
    <property type="project" value="UniProtKB-KW"/>
</dbReference>